<keyword evidence="2" id="KW-1185">Reference proteome</keyword>
<proteinExistence type="predicted"/>
<dbReference type="AlphaFoldDB" id="A0A316L2G2"/>
<dbReference type="RefSeq" id="WP_109659591.1">
    <property type="nucleotide sequence ID" value="NZ_QGEG01000001.1"/>
</dbReference>
<accession>A0A316L2G2</accession>
<comment type="caution">
    <text evidence="1">The sequence shown here is derived from an EMBL/GenBank/DDBJ whole genome shotgun (WGS) entry which is preliminary data.</text>
</comment>
<organism evidence="1 2">
    <name type="scientific">Flagellimonas aquimarina</name>
    <dbReference type="NCBI Taxonomy" id="2201895"/>
    <lineage>
        <taxon>Bacteria</taxon>
        <taxon>Pseudomonadati</taxon>
        <taxon>Bacteroidota</taxon>
        <taxon>Flavobacteriia</taxon>
        <taxon>Flavobacteriales</taxon>
        <taxon>Flavobacteriaceae</taxon>
        <taxon>Flagellimonas</taxon>
    </lineage>
</organism>
<name>A0A316L2G2_9FLAO</name>
<evidence type="ECO:0000313" key="2">
    <source>
        <dbReference type="Proteomes" id="UP000245762"/>
    </source>
</evidence>
<sequence length="108" mass="12391">MKLVSKCVLVSALFIIQLSYSQLRISEKLKLIETSEHIKNPYELFEKLKLVNNQDSIALITFSKVTGELLEHSNVSKKAILADVRKTGFQHRYFVMLLGTNAIFYLDN</sequence>
<dbReference type="OrthoDB" id="1450658at2"/>
<dbReference type="EMBL" id="QGEG01000001">
    <property type="protein sequence ID" value="PWL39578.1"/>
    <property type="molecule type" value="Genomic_DNA"/>
</dbReference>
<evidence type="ECO:0000313" key="1">
    <source>
        <dbReference type="EMBL" id="PWL39578.1"/>
    </source>
</evidence>
<protein>
    <submittedName>
        <fullName evidence="1">Uncharacterized protein</fullName>
    </submittedName>
</protein>
<dbReference type="Proteomes" id="UP000245762">
    <property type="component" value="Unassembled WGS sequence"/>
</dbReference>
<gene>
    <name evidence="1" type="ORF">DKG77_01720</name>
</gene>
<reference evidence="1 2" key="1">
    <citation type="submission" date="2018-05" db="EMBL/GenBank/DDBJ databases">
        <title>Complete genome sequence of Flagellimonas aquimarina ECD12 isolated from seaweed Ecklonia cava.</title>
        <authorList>
            <person name="Choi S."/>
            <person name="Seong C."/>
        </authorList>
    </citation>
    <scope>NUCLEOTIDE SEQUENCE [LARGE SCALE GENOMIC DNA]</scope>
    <source>
        <strain evidence="1 2">ECD12</strain>
    </source>
</reference>